<dbReference type="EMBL" id="UOFT01000028">
    <property type="protein sequence ID" value="VAW92812.1"/>
    <property type="molecule type" value="Genomic_DNA"/>
</dbReference>
<dbReference type="InterPro" id="IPR041698">
    <property type="entry name" value="Methyltransf_25"/>
</dbReference>
<evidence type="ECO:0000259" key="1">
    <source>
        <dbReference type="Pfam" id="PF13649"/>
    </source>
</evidence>
<dbReference type="Gene3D" id="3.40.50.150">
    <property type="entry name" value="Vaccinia Virus protein VP39"/>
    <property type="match status" value="1"/>
</dbReference>
<protein>
    <recommendedName>
        <fullName evidence="1">Methyltransferase domain-containing protein</fullName>
    </recommendedName>
</protein>
<dbReference type="PANTHER" id="PTHR42912:SF80">
    <property type="entry name" value="METHYLTRANSFERASE DOMAIN-CONTAINING PROTEIN"/>
    <property type="match status" value="1"/>
</dbReference>
<dbReference type="PANTHER" id="PTHR42912">
    <property type="entry name" value="METHYLTRANSFERASE"/>
    <property type="match status" value="1"/>
</dbReference>
<reference evidence="2" key="1">
    <citation type="submission" date="2018-06" db="EMBL/GenBank/DDBJ databases">
        <authorList>
            <person name="Zhirakovskaya E."/>
        </authorList>
    </citation>
    <scope>NUCLEOTIDE SEQUENCE</scope>
</reference>
<dbReference type="InterPro" id="IPR029063">
    <property type="entry name" value="SAM-dependent_MTases_sf"/>
</dbReference>
<sequence length="267" mass="31707">MGVFLTNNLKVYNDYVDDYTSYELVPQERNILVKFKERWGKTRMLDIGVGTGRTSFTFSAIVNDYTGIDYSHEMIKKCKTVIEENESVRFDLQDATDLSQYIDNKFDFILFSMNGLCSVGHDDRVKILSEVYKVISDDGFFFFSTHSLHTFPNHFPFKIKLPKFNKRQPLHWAYQWWKLLLRRFRIQRLYKGVDTNEICGKPWAILATGDHDFKIQIYHIKPDYQVKQLEDSGFEVVSVYDERGNERDPLKENINEYMYFLCKKNKV</sequence>
<dbReference type="SUPFAM" id="SSF53335">
    <property type="entry name" value="S-adenosyl-L-methionine-dependent methyltransferases"/>
    <property type="match status" value="1"/>
</dbReference>
<name>A0A3B0ZZB8_9ZZZZ</name>
<evidence type="ECO:0000313" key="2">
    <source>
        <dbReference type="EMBL" id="VAW92812.1"/>
    </source>
</evidence>
<feature type="domain" description="Methyltransferase" evidence="1">
    <location>
        <begin position="45"/>
        <end position="139"/>
    </location>
</feature>
<dbReference type="GO" id="GO:0008168">
    <property type="term" value="F:methyltransferase activity"/>
    <property type="evidence" value="ECO:0007669"/>
    <property type="project" value="TreeGrafter"/>
</dbReference>
<dbReference type="Pfam" id="PF13649">
    <property type="entry name" value="Methyltransf_25"/>
    <property type="match status" value="1"/>
</dbReference>
<organism evidence="2">
    <name type="scientific">hydrothermal vent metagenome</name>
    <dbReference type="NCBI Taxonomy" id="652676"/>
    <lineage>
        <taxon>unclassified sequences</taxon>
        <taxon>metagenomes</taxon>
        <taxon>ecological metagenomes</taxon>
    </lineage>
</organism>
<dbReference type="CDD" id="cd02440">
    <property type="entry name" value="AdoMet_MTases"/>
    <property type="match status" value="1"/>
</dbReference>
<accession>A0A3B0ZZB8</accession>
<dbReference type="AlphaFoldDB" id="A0A3B0ZZB8"/>
<gene>
    <name evidence="2" type="ORF">MNBD_GAMMA23-375</name>
</gene>
<proteinExistence type="predicted"/>
<dbReference type="InterPro" id="IPR050508">
    <property type="entry name" value="Methyltransf_Superfamily"/>
</dbReference>